<gene>
    <name evidence="1" type="ORF">DA792_21200</name>
</gene>
<evidence type="ECO:0000313" key="1">
    <source>
        <dbReference type="EMBL" id="AVW93283.1"/>
    </source>
</evidence>
<dbReference type="EMBL" id="CP028475">
    <property type="protein sequence ID" value="AVW93283.1"/>
    <property type="molecule type" value="Genomic_DNA"/>
</dbReference>
<dbReference type="AlphaFoldDB" id="A0A2R4M7W6"/>
<organism evidence="1 2">
    <name type="scientific">Celeribacter baekdonensis</name>
    <dbReference type="NCBI Taxonomy" id="875171"/>
    <lineage>
        <taxon>Bacteria</taxon>
        <taxon>Pseudomonadati</taxon>
        <taxon>Pseudomonadota</taxon>
        <taxon>Alphaproteobacteria</taxon>
        <taxon>Rhodobacterales</taxon>
        <taxon>Roseobacteraceae</taxon>
        <taxon>Celeribacter</taxon>
    </lineage>
</organism>
<protein>
    <submittedName>
        <fullName evidence="1">Uncharacterized protein</fullName>
    </submittedName>
</protein>
<dbReference type="KEGG" id="cbak:DA792_21200"/>
<dbReference type="Proteomes" id="UP000241447">
    <property type="component" value="Chromosome"/>
</dbReference>
<sequence length="88" mass="10057">MFDYIMRVGHRLSDDPSKRVCLIEAGCSPFFGGFWRAYNLITPHLIAKRKIKPGHPQKWDAQAQYADFNAPTGHFASPICEPFCARRC</sequence>
<reference evidence="1 2" key="1">
    <citation type="submission" date="2018-03" db="EMBL/GenBank/DDBJ databases">
        <title>The Complete Genome of Celeribacter baekdonensis strain LH4, a Thiosulfate-Oxidizing Alphaproteobacterium Isolated from Gulf of Mexico Continental Slope Sediments.</title>
        <authorList>
            <person name="Flood B.E."/>
            <person name="Bailey J.V."/>
            <person name="Leprich D."/>
        </authorList>
    </citation>
    <scope>NUCLEOTIDE SEQUENCE [LARGE SCALE GENOMIC DNA]</scope>
    <source>
        <strain evidence="1 2">LH4</strain>
    </source>
</reference>
<accession>A0A2R4M7W6</accession>
<evidence type="ECO:0000313" key="2">
    <source>
        <dbReference type="Proteomes" id="UP000241447"/>
    </source>
</evidence>
<proteinExistence type="predicted"/>
<name>A0A2R4M7W6_9RHOB</name>